<keyword evidence="2" id="KW-0732">Signal</keyword>
<dbReference type="Gene3D" id="1.10.260.130">
    <property type="match status" value="1"/>
</dbReference>
<feature type="compositionally biased region" description="Low complexity" evidence="1">
    <location>
        <begin position="28"/>
        <end position="53"/>
    </location>
</feature>
<evidence type="ECO:0000256" key="1">
    <source>
        <dbReference type="SAM" id="MobiDB-lite"/>
    </source>
</evidence>
<feature type="region of interest" description="Disordered" evidence="1">
    <location>
        <begin position="26"/>
        <end position="79"/>
    </location>
</feature>
<dbReference type="Proteomes" id="UP001199469">
    <property type="component" value="Unassembled WGS sequence"/>
</dbReference>
<dbReference type="InterPro" id="IPR005152">
    <property type="entry name" value="Lipase_secreted"/>
</dbReference>
<dbReference type="Gene3D" id="3.40.50.1820">
    <property type="entry name" value="alpha/beta hydrolase"/>
    <property type="match status" value="1"/>
</dbReference>
<dbReference type="RefSeq" id="WP_230733726.1">
    <property type="nucleotide sequence ID" value="NZ_JAJNDB010000002.1"/>
</dbReference>
<dbReference type="EMBL" id="JAJNDB010000002">
    <property type="protein sequence ID" value="MCD2194120.1"/>
    <property type="molecule type" value="Genomic_DNA"/>
</dbReference>
<dbReference type="InterPro" id="IPR029058">
    <property type="entry name" value="AB_hydrolase_fold"/>
</dbReference>
<dbReference type="PROSITE" id="PS51257">
    <property type="entry name" value="PROKAR_LIPOPROTEIN"/>
    <property type="match status" value="1"/>
</dbReference>
<gene>
    <name evidence="3" type="ORF">LQ327_12115</name>
</gene>
<keyword evidence="4" id="KW-1185">Reference proteome</keyword>
<evidence type="ECO:0000313" key="4">
    <source>
        <dbReference type="Proteomes" id="UP001199469"/>
    </source>
</evidence>
<dbReference type="PIRSF" id="PIRSF029171">
    <property type="entry name" value="Esterase_LipA"/>
    <property type="match status" value="1"/>
</dbReference>
<dbReference type="Pfam" id="PF03583">
    <property type="entry name" value="LIP"/>
    <property type="match status" value="1"/>
</dbReference>
<dbReference type="PANTHER" id="PTHR34853:SF1">
    <property type="entry name" value="LIPASE 5"/>
    <property type="match status" value="1"/>
</dbReference>
<protein>
    <submittedName>
        <fullName evidence="3">Lipase family protein</fullName>
    </submittedName>
</protein>
<dbReference type="SUPFAM" id="SSF53474">
    <property type="entry name" value="alpha/beta-Hydrolases"/>
    <property type="match status" value="1"/>
</dbReference>
<evidence type="ECO:0000256" key="2">
    <source>
        <dbReference type="SAM" id="SignalP"/>
    </source>
</evidence>
<reference evidence="3 4" key="1">
    <citation type="submission" date="2021-11" db="EMBL/GenBank/DDBJ databases">
        <title>Draft genome sequence of Actinomycetospora sp. SF1 isolated from the rhizosphere soil.</title>
        <authorList>
            <person name="Duangmal K."/>
            <person name="Chantavorakit T."/>
        </authorList>
    </citation>
    <scope>NUCLEOTIDE SEQUENCE [LARGE SCALE GENOMIC DNA]</scope>
    <source>
        <strain evidence="3 4">TBRC 5722</strain>
    </source>
</reference>
<sequence length="430" mass="42215">MSRPRPALLVAALAAVALFLAGCGADGAGDPSASSSAAPSSGAPSGAPSSDSPAPDPVPTGDVHAAPNPLPPGAPGDLVRTQPVTAQLLGAGSTTLVLHHSRSATGADEAVTGTVIVPTAPWTGPGPRPWVAYAPGSQGLGEQCAPSRRLVDGTEAEALSVSALLARGWGVAVTDYDGYTEGGKPSYVVGPAMAHALLDVSRAARAVPGSGITASTPWAVAGYSQGGAAAAWAASAQPQYAPDVHLVGAAAGGVPADLTAVGRALDGKPGAGLLFSALIGLGNAYLDIDLDGLLDDAGRAGAARLSQSCLGDAAFNAVGGVHVADVTSGHQSFAAVAARPEVARALAATNLMTAPPPKVPILQFHATSDELVPFAQASALHRSWCAKGVDTRLDTEPGGHSAGALRGGATAITWLGDAFAGRPLAGSCNP</sequence>
<evidence type="ECO:0000313" key="3">
    <source>
        <dbReference type="EMBL" id="MCD2194120.1"/>
    </source>
</evidence>
<proteinExistence type="predicted"/>
<feature type="signal peptide" evidence="2">
    <location>
        <begin position="1"/>
        <end position="28"/>
    </location>
</feature>
<feature type="chain" id="PRO_5045129731" evidence="2">
    <location>
        <begin position="29"/>
        <end position="430"/>
    </location>
</feature>
<dbReference type="PANTHER" id="PTHR34853">
    <property type="match status" value="1"/>
</dbReference>
<name>A0ABS8P9B8_9PSEU</name>
<organism evidence="3 4">
    <name type="scientific">Actinomycetospora endophytica</name>
    <dbReference type="NCBI Taxonomy" id="2291215"/>
    <lineage>
        <taxon>Bacteria</taxon>
        <taxon>Bacillati</taxon>
        <taxon>Actinomycetota</taxon>
        <taxon>Actinomycetes</taxon>
        <taxon>Pseudonocardiales</taxon>
        <taxon>Pseudonocardiaceae</taxon>
        <taxon>Actinomycetospora</taxon>
    </lineage>
</organism>
<accession>A0ABS8P9B8</accession>
<comment type="caution">
    <text evidence="3">The sequence shown here is derived from an EMBL/GenBank/DDBJ whole genome shotgun (WGS) entry which is preliminary data.</text>
</comment>